<dbReference type="AlphaFoldDB" id="A0A9P5Y593"/>
<dbReference type="OrthoDB" id="301415at2759"/>
<evidence type="ECO:0000313" key="7">
    <source>
        <dbReference type="Proteomes" id="UP000807353"/>
    </source>
</evidence>
<comment type="caution">
    <text evidence="6">The sequence shown here is derived from an EMBL/GenBank/DDBJ whole genome shotgun (WGS) entry which is preliminary data.</text>
</comment>
<evidence type="ECO:0000259" key="5">
    <source>
        <dbReference type="PROSITE" id="PS51158"/>
    </source>
</evidence>
<evidence type="ECO:0000256" key="1">
    <source>
        <dbReference type="ARBA" id="ARBA00022527"/>
    </source>
</evidence>
<dbReference type="PROSITE" id="PS51158">
    <property type="entry name" value="ALPHA_KINASE"/>
    <property type="match status" value="1"/>
</dbReference>
<dbReference type="EMBL" id="MU150278">
    <property type="protein sequence ID" value="KAF9461876.1"/>
    <property type="molecule type" value="Genomic_DNA"/>
</dbReference>
<protein>
    <recommendedName>
        <fullName evidence="5">Alpha-type protein kinase domain-containing protein</fullName>
    </recommendedName>
</protein>
<accession>A0A9P5Y593</accession>
<evidence type="ECO:0000256" key="2">
    <source>
        <dbReference type="ARBA" id="ARBA00022679"/>
    </source>
</evidence>
<name>A0A9P5Y593_9AGAR</name>
<dbReference type="Proteomes" id="UP000807353">
    <property type="component" value="Unassembled WGS sequence"/>
</dbReference>
<keyword evidence="7" id="KW-1185">Reference proteome</keyword>
<dbReference type="InterPro" id="IPR011009">
    <property type="entry name" value="Kinase-like_dom_sf"/>
</dbReference>
<sequence length="627" mass="69509">MAPCLGFSLTFPCLDLPECGKCVKKGLTPSATERASLDKVPQCAGCGIVYAYLSTVLCGACIKYSEAEPLAFDGLSQVTKFLADRANTFQAEATQYRLNQHSPNKALQAAALVKQKISALKKQCGTENITVFVSIWSYPEHKKGAGSKAQLPVINGQYATTASVDYVFEELLKKAAAIYQKSPVYKHMVTVFDRESVIFTVQNGTSTHQIEEEFILRPVGEFFGHIKTRKMLSDKDAKAHTLTLCLYVYEKTELSSEDDTSIPLPLPKSIRRGSTTPKKASKRSSHAAFGENISPVSASMAPPLKKKVTISRTRSAARIPYRSSYRREIGPSLTYDAYDFTQTLCNVDPISGVVSLVQSNSIKSILVGQGWQSHIKEGKPAGAYISKGFSKYAFKGLLDSKYYALFQCQPMRTLPTNNRSDLLDELKLLGMAQFFLGSFYARAKAAGLGNMPVIRWNFTGAFVGHAKNITPPPDDKEDTRSLIFEDFLVTPLLQIDKDTEERKFSGNDDFRSNTDTLGRFIDAYVHHVVCDSFEDILFADIQGIISKDGSLCLFDPQADTHHGNSGHWDLGKPQIKLYLEKHNCNHICRTLELNLPIQNRDSDDAFPQRVSVALGSTKRHPLRVGFD</sequence>
<proteinExistence type="predicted"/>
<dbReference type="Pfam" id="PF02816">
    <property type="entry name" value="Alpha_kinase"/>
    <property type="match status" value="1"/>
</dbReference>
<feature type="region of interest" description="Disordered" evidence="4">
    <location>
        <begin position="258"/>
        <end position="287"/>
    </location>
</feature>
<evidence type="ECO:0000313" key="6">
    <source>
        <dbReference type="EMBL" id="KAF9461876.1"/>
    </source>
</evidence>
<evidence type="ECO:0000256" key="3">
    <source>
        <dbReference type="ARBA" id="ARBA00022777"/>
    </source>
</evidence>
<dbReference type="GO" id="GO:0004674">
    <property type="term" value="F:protein serine/threonine kinase activity"/>
    <property type="evidence" value="ECO:0007669"/>
    <property type="project" value="UniProtKB-KW"/>
</dbReference>
<dbReference type="SUPFAM" id="SSF56112">
    <property type="entry name" value="Protein kinase-like (PK-like)"/>
    <property type="match status" value="1"/>
</dbReference>
<feature type="domain" description="Alpha-type protein kinase" evidence="5">
    <location>
        <begin position="334"/>
        <end position="596"/>
    </location>
</feature>
<keyword evidence="1" id="KW-0723">Serine/threonine-protein kinase</keyword>
<dbReference type="CDD" id="cd04515">
    <property type="entry name" value="Alpha_kinase"/>
    <property type="match status" value="1"/>
</dbReference>
<gene>
    <name evidence="6" type="ORF">BDZ94DRAFT_1310227</name>
</gene>
<reference evidence="6" key="1">
    <citation type="submission" date="2020-11" db="EMBL/GenBank/DDBJ databases">
        <authorList>
            <consortium name="DOE Joint Genome Institute"/>
            <person name="Ahrendt S."/>
            <person name="Riley R."/>
            <person name="Andreopoulos W."/>
            <person name="Labutti K."/>
            <person name="Pangilinan J."/>
            <person name="Ruiz-Duenas F.J."/>
            <person name="Barrasa J.M."/>
            <person name="Sanchez-Garcia M."/>
            <person name="Camarero S."/>
            <person name="Miyauchi S."/>
            <person name="Serrano A."/>
            <person name="Linde D."/>
            <person name="Babiker R."/>
            <person name="Drula E."/>
            <person name="Ayuso-Fernandez I."/>
            <person name="Pacheco R."/>
            <person name="Padilla G."/>
            <person name="Ferreira P."/>
            <person name="Barriuso J."/>
            <person name="Kellner H."/>
            <person name="Castanera R."/>
            <person name="Alfaro M."/>
            <person name="Ramirez L."/>
            <person name="Pisabarro A.G."/>
            <person name="Kuo A."/>
            <person name="Tritt A."/>
            <person name="Lipzen A."/>
            <person name="He G."/>
            <person name="Yan M."/>
            <person name="Ng V."/>
            <person name="Cullen D."/>
            <person name="Martin F."/>
            <person name="Rosso M.-N."/>
            <person name="Henrissat B."/>
            <person name="Hibbett D."/>
            <person name="Martinez A.T."/>
            <person name="Grigoriev I.V."/>
        </authorList>
    </citation>
    <scope>NUCLEOTIDE SEQUENCE</scope>
    <source>
        <strain evidence="6">CBS 247.69</strain>
    </source>
</reference>
<dbReference type="Gene3D" id="3.20.200.10">
    <property type="entry name" value="MHCK/EF2 kinase"/>
    <property type="match status" value="1"/>
</dbReference>
<keyword evidence="3" id="KW-0418">Kinase</keyword>
<evidence type="ECO:0000256" key="4">
    <source>
        <dbReference type="SAM" id="MobiDB-lite"/>
    </source>
</evidence>
<dbReference type="GO" id="GO:0005524">
    <property type="term" value="F:ATP binding"/>
    <property type="evidence" value="ECO:0007669"/>
    <property type="project" value="InterPro"/>
</dbReference>
<organism evidence="6 7">
    <name type="scientific">Collybia nuda</name>
    <dbReference type="NCBI Taxonomy" id="64659"/>
    <lineage>
        <taxon>Eukaryota</taxon>
        <taxon>Fungi</taxon>
        <taxon>Dikarya</taxon>
        <taxon>Basidiomycota</taxon>
        <taxon>Agaricomycotina</taxon>
        <taxon>Agaricomycetes</taxon>
        <taxon>Agaricomycetidae</taxon>
        <taxon>Agaricales</taxon>
        <taxon>Tricholomatineae</taxon>
        <taxon>Clitocybaceae</taxon>
        <taxon>Collybia</taxon>
    </lineage>
</organism>
<keyword evidence="2" id="KW-0808">Transferase</keyword>
<dbReference type="InterPro" id="IPR004166">
    <property type="entry name" value="a-kinase_dom"/>
</dbReference>